<dbReference type="PROSITE" id="PS51686">
    <property type="entry name" value="SAM_MT_RSMB_NOP"/>
    <property type="match status" value="1"/>
</dbReference>
<feature type="binding site" evidence="11">
    <location>
        <position position="251"/>
    </location>
    <ligand>
        <name>S-adenosyl-L-methionine</name>
        <dbReference type="ChEBI" id="CHEBI:59789"/>
    </ligand>
</feature>
<organism evidence="14 15">
    <name type="scientific">Eimeria praecox</name>
    <dbReference type="NCBI Taxonomy" id="51316"/>
    <lineage>
        <taxon>Eukaryota</taxon>
        <taxon>Sar</taxon>
        <taxon>Alveolata</taxon>
        <taxon>Apicomplexa</taxon>
        <taxon>Conoidasida</taxon>
        <taxon>Coccidia</taxon>
        <taxon>Eucoccidiorida</taxon>
        <taxon>Eimeriorina</taxon>
        <taxon>Eimeriidae</taxon>
        <taxon>Eimeria</taxon>
    </lineage>
</organism>
<evidence type="ECO:0000256" key="3">
    <source>
        <dbReference type="ARBA" id="ARBA00022603"/>
    </source>
</evidence>
<feature type="compositionally biased region" description="Polar residues" evidence="12">
    <location>
        <begin position="88"/>
        <end position="101"/>
    </location>
</feature>
<keyword evidence="4 11" id="KW-0808">Transferase</keyword>
<dbReference type="Pfam" id="PF01189">
    <property type="entry name" value="Methyltr_RsmB-F"/>
    <property type="match status" value="1"/>
</dbReference>
<dbReference type="Proteomes" id="UP000018201">
    <property type="component" value="Unassembled WGS sequence"/>
</dbReference>
<feature type="active site" description="Nucleophile" evidence="11">
    <location>
        <position position="305"/>
    </location>
</feature>
<feature type="binding site" evidence="11">
    <location>
        <begin position="149"/>
        <end position="155"/>
    </location>
    <ligand>
        <name>S-adenosyl-L-methionine</name>
        <dbReference type="ChEBI" id="CHEBI:59789"/>
    </ligand>
</feature>
<evidence type="ECO:0000256" key="10">
    <source>
        <dbReference type="ARBA" id="ARBA00049302"/>
    </source>
</evidence>
<evidence type="ECO:0000256" key="12">
    <source>
        <dbReference type="SAM" id="MobiDB-lite"/>
    </source>
</evidence>
<keyword evidence="5 11" id="KW-0949">S-adenosyl-L-methionine</keyword>
<reference evidence="14" key="2">
    <citation type="submission" date="2013-10" db="EMBL/GenBank/DDBJ databases">
        <authorList>
            <person name="Aslett M."/>
        </authorList>
    </citation>
    <scope>NUCLEOTIDE SEQUENCE [LARGE SCALE GENOMIC DNA]</scope>
    <source>
        <strain evidence="14">Houghton</strain>
    </source>
</reference>
<keyword evidence="8" id="KW-0496">Mitochondrion</keyword>
<dbReference type="Gene3D" id="3.40.50.150">
    <property type="entry name" value="Vaccinia Virus protein VP39"/>
    <property type="match status" value="1"/>
</dbReference>
<name>U6H5J9_9EIME</name>
<evidence type="ECO:0000256" key="4">
    <source>
        <dbReference type="ARBA" id="ARBA00022679"/>
    </source>
</evidence>
<evidence type="ECO:0000256" key="8">
    <source>
        <dbReference type="ARBA" id="ARBA00023128"/>
    </source>
</evidence>
<keyword evidence="6 11" id="KW-0694">RNA-binding</keyword>
<gene>
    <name evidence="14" type="ORF">EPH_0066560</name>
</gene>
<evidence type="ECO:0000313" key="15">
    <source>
        <dbReference type="Proteomes" id="UP000018201"/>
    </source>
</evidence>
<dbReference type="EMBL" id="HG694586">
    <property type="protein sequence ID" value="CDI85984.1"/>
    <property type="molecule type" value="Genomic_DNA"/>
</dbReference>
<dbReference type="VEuPathDB" id="ToxoDB:EPH_0066560"/>
<feature type="domain" description="SAM-dependent MTase RsmB/NOP-type" evidence="13">
    <location>
        <begin position="51"/>
        <end position="344"/>
    </location>
</feature>
<sequence>MSIRGGACWSNTYSKQYGQDRWKRLLNALAEVPTQLAFVAPNISHSALRYLLRKPRFVPCLIPNCFSFEDPSSNSNDKKDEGGENATLAVSDSGGQVAGDQNMNGNVTIVEDEHIAEEARAKTYFLDGASALAAYVLGARPGEVVLDMCAAPGGKSLIILSMLTQANVPPYIIGNHSMLSEINIADNDEETEGLLVCNDISRDRLARLQNTLNKFLPPYSTAGQRLQLSCADICKGGAFERFAPYDRILLDAPCSSDRHLLHKGGSALVNWSQSTPKAHAERQLKMLLIASKLLKKDGILLYSTCALSDIENDAVGTRHEQQCAWAVIYCPVLRSLKLKEKLHP</sequence>
<evidence type="ECO:0000313" key="14">
    <source>
        <dbReference type="EMBL" id="CDI85984.1"/>
    </source>
</evidence>
<proteinExistence type="inferred from homology"/>
<keyword evidence="7" id="KW-0809">Transit peptide</keyword>
<evidence type="ECO:0000256" key="2">
    <source>
        <dbReference type="ARBA" id="ARBA00022552"/>
    </source>
</evidence>
<dbReference type="GO" id="GO:0031167">
    <property type="term" value="P:rRNA methylation"/>
    <property type="evidence" value="ECO:0007669"/>
    <property type="project" value="TreeGrafter"/>
</dbReference>
<comment type="subcellular location">
    <subcellularLocation>
        <location evidence="1">Mitochondrion</location>
    </subcellularLocation>
</comment>
<dbReference type="PANTHER" id="PTHR22808">
    <property type="entry name" value="NCL1 YEAST -RELATED NOL1/NOP2/FMU SUN DOMAIN-CONTAINING"/>
    <property type="match status" value="1"/>
</dbReference>
<dbReference type="InterPro" id="IPR029063">
    <property type="entry name" value="SAM-dependent_MTases_sf"/>
</dbReference>
<dbReference type="GO" id="GO:0003723">
    <property type="term" value="F:RNA binding"/>
    <property type="evidence" value="ECO:0007669"/>
    <property type="project" value="UniProtKB-UniRule"/>
</dbReference>
<evidence type="ECO:0000256" key="1">
    <source>
        <dbReference type="ARBA" id="ARBA00004173"/>
    </source>
</evidence>
<dbReference type="InterPro" id="IPR023267">
    <property type="entry name" value="RCMT"/>
</dbReference>
<comment type="catalytic activity">
    <reaction evidence="10">
        <text>a cytidine in rRNA + S-adenosyl-L-methionine = a 5-methylcytidine in rRNA + S-adenosyl-L-homocysteine + H(+)</text>
        <dbReference type="Rhea" id="RHEA:61484"/>
        <dbReference type="Rhea" id="RHEA-COMP:15836"/>
        <dbReference type="Rhea" id="RHEA-COMP:15837"/>
        <dbReference type="ChEBI" id="CHEBI:15378"/>
        <dbReference type="ChEBI" id="CHEBI:57856"/>
        <dbReference type="ChEBI" id="CHEBI:59789"/>
        <dbReference type="ChEBI" id="CHEBI:74483"/>
        <dbReference type="ChEBI" id="CHEBI:82748"/>
    </reaction>
</comment>
<reference evidence="14" key="1">
    <citation type="submission" date="2013-10" db="EMBL/GenBank/DDBJ databases">
        <title>Genomic analysis of the causative agents of coccidiosis in chickens.</title>
        <authorList>
            <person name="Reid A.J."/>
            <person name="Blake D."/>
            <person name="Billington K."/>
            <person name="Browne H."/>
            <person name="Dunn M."/>
            <person name="Hung S."/>
            <person name="Kawahara F."/>
            <person name="Miranda-Saavedra D."/>
            <person name="Mourier T."/>
            <person name="Nagra H."/>
            <person name="Otto T.D."/>
            <person name="Rawlings N."/>
            <person name="Sanchez A."/>
            <person name="Sanders M."/>
            <person name="Subramaniam C."/>
            <person name="Tay Y."/>
            <person name="Dear P."/>
            <person name="Doerig C."/>
            <person name="Gruber A."/>
            <person name="Parkinson J."/>
            <person name="Shirley M."/>
            <person name="Wan K.L."/>
            <person name="Berriman M."/>
            <person name="Tomley F."/>
            <person name="Pain A."/>
        </authorList>
    </citation>
    <scope>NUCLEOTIDE SEQUENCE [LARGE SCALE GENOMIC DNA]</scope>
    <source>
        <strain evidence="14">Houghton</strain>
    </source>
</reference>
<dbReference type="PRINTS" id="PR02008">
    <property type="entry name" value="RCMTFAMILY"/>
</dbReference>
<evidence type="ECO:0000256" key="5">
    <source>
        <dbReference type="ARBA" id="ARBA00022691"/>
    </source>
</evidence>
<dbReference type="GO" id="GO:0005762">
    <property type="term" value="C:mitochondrial large ribosomal subunit"/>
    <property type="evidence" value="ECO:0007669"/>
    <property type="project" value="TreeGrafter"/>
</dbReference>
<dbReference type="AlphaFoldDB" id="U6H5J9"/>
<dbReference type="OrthoDB" id="427002at2759"/>
<evidence type="ECO:0000256" key="6">
    <source>
        <dbReference type="ARBA" id="ARBA00022884"/>
    </source>
</evidence>
<dbReference type="GO" id="GO:0008173">
    <property type="term" value="F:RNA methyltransferase activity"/>
    <property type="evidence" value="ECO:0007669"/>
    <property type="project" value="InterPro"/>
</dbReference>
<keyword evidence="15" id="KW-1185">Reference proteome</keyword>
<keyword evidence="2" id="KW-0698">rRNA processing</keyword>
<dbReference type="SUPFAM" id="SSF53335">
    <property type="entry name" value="S-adenosyl-L-methionine-dependent methyltransferases"/>
    <property type="match status" value="1"/>
</dbReference>
<feature type="region of interest" description="Disordered" evidence="12">
    <location>
        <begin position="71"/>
        <end position="101"/>
    </location>
</feature>
<dbReference type="InterPro" id="IPR049560">
    <property type="entry name" value="MeTrfase_RsmB-F_NOP2_cat"/>
</dbReference>
<dbReference type="PANTHER" id="PTHR22808:SF3">
    <property type="entry name" value="5-METHYLCYTOSINE RRNA METHYLTRANSFERASE NSUN4"/>
    <property type="match status" value="1"/>
</dbReference>
<evidence type="ECO:0000256" key="9">
    <source>
        <dbReference type="ARBA" id="ARBA00042050"/>
    </source>
</evidence>
<feature type="binding site" evidence="11">
    <location>
        <position position="232"/>
    </location>
    <ligand>
        <name>S-adenosyl-L-methionine</name>
        <dbReference type="ChEBI" id="CHEBI:59789"/>
    </ligand>
</feature>
<evidence type="ECO:0000256" key="7">
    <source>
        <dbReference type="ARBA" id="ARBA00022946"/>
    </source>
</evidence>
<protein>
    <recommendedName>
        <fullName evidence="9">NOL1/NOP2/Sun domain family member 4</fullName>
    </recommendedName>
</protein>
<accession>U6H5J9</accession>
<keyword evidence="3 11" id="KW-0489">Methyltransferase</keyword>
<feature type="binding site" evidence="11">
    <location>
        <position position="199"/>
    </location>
    <ligand>
        <name>S-adenosyl-L-methionine</name>
        <dbReference type="ChEBI" id="CHEBI:59789"/>
    </ligand>
</feature>
<dbReference type="InterPro" id="IPR001678">
    <property type="entry name" value="MeTrfase_RsmB-F_NOP2_dom"/>
</dbReference>
<evidence type="ECO:0000259" key="13">
    <source>
        <dbReference type="PROSITE" id="PS51686"/>
    </source>
</evidence>
<evidence type="ECO:0000256" key="11">
    <source>
        <dbReference type="PROSITE-ProRule" id="PRU01023"/>
    </source>
</evidence>
<comment type="similarity">
    <text evidence="11">Belongs to the class I-like SAM-binding methyltransferase superfamily. RsmB/NOP family.</text>
</comment>